<feature type="region of interest" description="Disordered" evidence="1">
    <location>
        <begin position="78"/>
        <end position="97"/>
    </location>
</feature>
<gene>
    <name evidence="2" type="ORF">LCGC14_1982170</name>
</gene>
<comment type="caution">
    <text evidence="2">The sequence shown here is derived from an EMBL/GenBank/DDBJ whole genome shotgun (WGS) entry which is preliminary data.</text>
</comment>
<accession>A0A0F9HLT5</accession>
<dbReference type="AlphaFoldDB" id="A0A0F9HLT5"/>
<dbReference type="EMBL" id="LAZR01022201">
    <property type="protein sequence ID" value="KKL82695.1"/>
    <property type="molecule type" value="Genomic_DNA"/>
</dbReference>
<feature type="compositionally biased region" description="Basic residues" evidence="1">
    <location>
        <begin position="86"/>
        <end position="97"/>
    </location>
</feature>
<evidence type="ECO:0000313" key="2">
    <source>
        <dbReference type="EMBL" id="KKL82695.1"/>
    </source>
</evidence>
<name>A0A0F9HLT5_9ZZZZ</name>
<proteinExistence type="predicted"/>
<evidence type="ECO:0000256" key="1">
    <source>
        <dbReference type="SAM" id="MobiDB-lite"/>
    </source>
</evidence>
<sequence>MSLTIYKSKTGETRMRPWNILVEATIQEVKFQGTITCHANNEESARKLARMSFINQLRGAGIWTHSDEINEPYEVEVEGPKDKKTGKPTKKKEIKHKKVTRYHAPTWTHVKVLDIIDLNSRDFTFPQEELEEAALIASGGISLKSRRRSIGEVAIAKRKKKVQSIDKKEKQQEKQSRAEANKQSKEELLQVVEAYFVSENAKVIKIAAGELDQTYQRVRYALFQIKDKGYKGAKYDLIQTEIDGSKAFRLEKKG</sequence>
<protein>
    <submittedName>
        <fullName evidence="2">Uncharacterized protein</fullName>
    </submittedName>
</protein>
<organism evidence="2">
    <name type="scientific">marine sediment metagenome</name>
    <dbReference type="NCBI Taxonomy" id="412755"/>
    <lineage>
        <taxon>unclassified sequences</taxon>
        <taxon>metagenomes</taxon>
        <taxon>ecological metagenomes</taxon>
    </lineage>
</organism>
<reference evidence="2" key="1">
    <citation type="journal article" date="2015" name="Nature">
        <title>Complex archaea that bridge the gap between prokaryotes and eukaryotes.</title>
        <authorList>
            <person name="Spang A."/>
            <person name="Saw J.H."/>
            <person name="Jorgensen S.L."/>
            <person name="Zaremba-Niedzwiedzka K."/>
            <person name="Martijn J."/>
            <person name="Lind A.E."/>
            <person name="van Eijk R."/>
            <person name="Schleper C."/>
            <person name="Guy L."/>
            <person name="Ettema T.J."/>
        </authorList>
    </citation>
    <scope>NUCLEOTIDE SEQUENCE</scope>
</reference>